<evidence type="ECO:0000313" key="1">
    <source>
        <dbReference type="EMBL" id="RAL11110.1"/>
    </source>
</evidence>
<dbReference type="EMBL" id="KZ824290">
    <property type="protein sequence ID" value="RAL11110.1"/>
    <property type="molecule type" value="Genomic_DNA"/>
</dbReference>
<gene>
    <name evidence="1" type="ORF">BO97DRAFT_104698</name>
</gene>
<organism evidence="1 2">
    <name type="scientific">Aspergillus homomorphus (strain CBS 101889)</name>
    <dbReference type="NCBI Taxonomy" id="1450537"/>
    <lineage>
        <taxon>Eukaryota</taxon>
        <taxon>Fungi</taxon>
        <taxon>Dikarya</taxon>
        <taxon>Ascomycota</taxon>
        <taxon>Pezizomycotina</taxon>
        <taxon>Eurotiomycetes</taxon>
        <taxon>Eurotiomycetidae</taxon>
        <taxon>Eurotiales</taxon>
        <taxon>Aspergillaceae</taxon>
        <taxon>Aspergillus</taxon>
        <taxon>Aspergillus subgen. Circumdati</taxon>
    </lineage>
</organism>
<keyword evidence="2" id="KW-1185">Reference proteome</keyword>
<dbReference type="Proteomes" id="UP000248961">
    <property type="component" value="Unassembled WGS sequence"/>
</dbReference>
<protein>
    <submittedName>
        <fullName evidence="1">Uncharacterized protein</fullName>
    </submittedName>
</protein>
<reference evidence="1 2" key="1">
    <citation type="submission" date="2018-02" db="EMBL/GenBank/DDBJ databases">
        <title>The genomes of Aspergillus section Nigri reveals drivers in fungal speciation.</title>
        <authorList>
            <consortium name="DOE Joint Genome Institute"/>
            <person name="Vesth T.C."/>
            <person name="Nybo J."/>
            <person name="Theobald S."/>
            <person name="Brandl J."/>
            <person name="Frisvad J.C."/>
            <person name="Nielsen K.F."/>
            <person name="Lyhne E.K."/>
            <person name="Kogle M.E."/>
            <person name="Kuo A."/>
            <person name="Riley R."/>
            <person name="Clum A."/>
            <person name="Nolan M."/>
            <person name="Lipzen A."/>
            <person name="Salamov A."/>
            <person name="Henrissat B."/>
            <person name="Wiebenga A."/>
            <person name="De vries R.P."/>
            <person name="Grigoriev I.V."/>
            <person name="Mortensen U.H."/>
            <person name="Andersen M.R."/>
            <person name="Baker S.E."/>
        </authorList>
    </citation>
    <scope>NUCLEOTIDE SEQUENCE [LARGE SCALE GENOMIC DNA]</scope>
    <source>
        <strain evidence="1 2">CBS 101889</strain>
    </source>
</reference>
<dbReference type="AlphaFoldDB" id="A0A395HTJ1"/>
<evidence type="ECO:0000313" key="2">
    <source>
        <dbReference type="Proteomes" id="UP000248961"/>
    </source>
</evidence>
<accession>A0A395HTJ1</accession>
<dbReference type="RefSeq" id="XP_025550264.1">
    <property type="nucleotide sequence ID" value="XM_025689859.1"/>
</dbReference>
<dbReference type="GeneID" id="37194148"/>
<dbReference type="VEuPathDB" id="FungiDB:BO97DRAFT_104698"/>
<proteinExistence type="predicted"/>
<name>A0A395HTJ1_ASPHC</name>
<sequence length="96" mass="10740">MFIVLRFPLKLSPSCVSKPAHCLIRKASVVYYLALLLASELHEPPVLGVSSLLSLSVDWPDLQMEAVCGAYRRSSSILYRYLLERNENTSSLLLSV</sequence>